<proteinExistence type="inferred from homology"/>
<dbReference type="SUPFAM" id="SSF100879">
    <property type="entry name" value="Lesion bypass DNA polymerase (Y-family), little finger domain"/>
    <property type="match status" value="1"/>
</dbReference>
<dbReference type="EMBL" id="JFHU01000200">
    <property type="protein sequence ID" value="EXX86114.1"/>
    <property type="molecule type" value="Genomic_DNA"/>
</dbReference>
<comment type="similarity">
    <text evidence="1 2">Belongs to the DNA polymerase type-Y family.</text>
</comment>
<comment type="function">
    <text evidence="2">Poorly processive, error-prone DNA polymerase involved in untargeted mutagenesis. Copies undamaged DNA at stalled replication forks, which arise in vivo from mismatched or misaligned primer ends. These misaligned primers can be extended by PolIV. Exhibits no 3'-5' exonuclease (proofreading) activity. May be involved in translesional synthesis, in conjunction with the beta clamp from PolIII.</text>
</comment>
<accession>A0A9W5W6T2</accession>
<dbReference type="GO" id="GO:0006261">
    <property type="term" value="P:DNA-templated DNA replication"/>
    <property type="evidence" value="ECO:0007669"/>
    <property type="project" value="UniProtKB-UniRule"/>
</dbReference>
<dbReference type="SUPFAM" id="SSF56672">
    <property type="entry name" value="DNA/RNA polymerases"/>
    <property type="match status" value="1"/>
</dbReference>
<keyword evidence="2" id="KW-0235">DNA replication</keyword>
<dbReference type="GO" id="GO:0042276">
    <property type="term" value="P:error-prone translesion synthesis"/>
    <property type="evidence" value="ECO:0007669"/>
    <property type="project" value="TreeGrafter"/>
</dbReference>
<dbReference type="GO" id="GO:0006281">
    <property type="term" value="P:DNA repair"/>
    <property type="evidence" value="ECO:0007669"/>
    <property type="project" value="UniProtKB-UniRule"/>
</dbReference>
<keyword evidence="2" id="KW-0515">Mutator protein</keyword>
<keyword evidence="2" id="KW-0460">Magnesium</keyword>
<comment type="catalytic activity">
    <reaction evidence="2">
        <text>DNA(n) + a 2'-deoxyribonucleoside 5'-triphosphate = DNA(n+1) + diphosphate</text>
        <dbReference type="Rhea" id="RHEA:22508"/>
        <dbReference type="Rhea" id="RHEA-COMP:17339"/>
        <dbReference type="Rhea" id="RHEA-COMP:17340"/>
        <dbReference type="ChEBI" id="CHEBI:33019"/>
        <dbReference type="ChEBI" id="CHEBI:61560"/>
        <dbReference type="ChEBI" id="CHEBI:173112"/>
        <dbReference type="EC" id="2.7.7.7"/>
    </reaction>
</comment>
<name>A0A9W5W6T2_9BACL</name>
<comment type="caution">
    <text evidence="4">The sequence shown here is derived from an EMBL/GenBank/DDBJ whole genome shotgun (WGS) entry which is preliminary data.</text>
</comment>
<dbReference type="InterPro" id="IPR036775">
    <property type="entry name" value="DNA_pol_Y-fam_lit_finger_sf"/>
</dbReference>
<keyword evidence="2" id="KW-0479">Metal-binding</keyword>
<dbReference type="PANTHER" id="PTHR11076:SF35">
    <property type="entry name" value="DNA REPAIR PROTEIN HOMOLOG YOBH"/>
    <property type="match status" value="1"/>
</dbReference>
<dbReference type="EC" id="2.7.7.7" evidence="2"/>
<dbReference type="AlphaFoldDB" id="A0A9W5W6T2"/>
<dbReference type="InterPro" id="IPR043502">
    <property type="entry name" value="DNA/RNA_pol_sf"/>
</dbReference>
<reference evidence="4 5" key="1">
    <citation type="submission" date="2014-02" db="EMBL/GenBank/DDBJ databases">
        <title>Genome sequence of Paenibacillus darwinianus reveals adaptive mechanisms for survival in Antarctic soils.</title>
        <authorList>
            <person name="Dsouza M."/>
            <person name="Taylor M.W."/>
            <person name="Turner S.J."/>
            <person name="Aislabie J."/>
        </authorList>
    </citation>
    <scope>NUCLEOTIDE SEQUENCE [LARGE SCALE GENOMIC DNA]</scope>
    <source>
        <strain evidence="4 5">CE1</strain>
    </source>
</reference>
<keyword evidence="5" id="KW-1185">Reference proteome</keyword>
<feature type="domain" description="UmuC" evidence="3">
    <location>
        <begin position="7"/>
        <end position="192"/>
    </location>
</feature>
<dbReference type="NCBIfam" id="NF002848">
    <property type="entry name" value="PRK03103.1"/>
    <property type="match status" value="1"/>
</dbReference>
<dbReference type="InterPro" id="IPR043128">
    <property type="entry name" value="Rev_trsase/Diguanyl_cyclase"/>
</dbReference>
<gene>
    <name evidence="4" type="primary">polYB</name>
    <name evidence="2" type="synonym">dinB</name>
    <name evidence="4" type="synonym">yqjW</name>
    <name evidence="4" type="ORF">BG53_07070</name>
</gene>
<keyword evidence="2 4" id="KW-0808">Transferase</keyword>
<keyword evidence="2 4" id="KW-0548">Nucleotidyltransferase</keyword>
<dbReference type="GO" id="GO:0000287">
    <property type="term" value="F:magnesium ion binding"/>
    <property type="evidence" value="ECO:0007669"/>
    <property type="project" value="UniProtKB-UniRule"/>
</dbReference>
<evidence type="ECO:0000313" key="5">
    <source>
        <dbReference type="Proteomes" id="UP000053750"/>
    </source>
</evidence>
<sequence>MANERIIMLADCQSFYASVEKAERPDLADKPLAVCGDPARRSGIVLAACPVAKARGVTTAERIGEALSKCPELVVVKPRMQTYIEVSLHITQIYETFTDLVEPYSIDEQFIDVTGTVHLFGGAVEIARQIQDKVLAETGVYTRVGISSTKVLAKQACDNFAKKNESGIYVLPQDGLEGTLWPLPVHKMFMIGSRMMSHMHRMGIHTIGDLARTPLSDLKRMMRARFGKNADIHAEQCWRIANGIDSSPVSPNTHIGEKSVGHMMTLPRDYAEREEIRVILLELCELVARRCRARGKMGRTLSVNCGGADFDRPTGFSRQMTLEYPTHITNDLYKQACELFDKHWNGLPVRRIGVSVTGFQNDEEYQLIFDDYRERLGTLEKTTDRLKDKYGDGIIMRASSASAAGQARDRAEKIGGHYK</sequence>
<dbReference type="PANTHER" id="PTHR11076">
    <property type="entry name" value="DNA REPAIR POLYMERASE UMUC / TRANSFERASE FAMILY MEMBER"/>
    <property type="match status" value="1"/>
</dbReference>
<protein>
    <recommendedName>
        <fullName evidence="2">DNA polymerase IV</fullName>
        <shortName evidence="2">Pol IV</shortName>
        <ecNumber evidence="2">2.7.7.7</ecNumber>
    </recommendedName>
</protein>
<dbReference type="PROSITE" id="PS50173">
    <property type="entry name" value="UMUC"/>
    <property type="match status" value="1"/>
</dbReference>
<dbReference type="Gene3D" id="1.10.150.20">
    <property type="entry name" value="5' to 3' exonuclease, C-terminal subdomain"/>
    <property type="match status" value="1"/>
</dbReference>
<dbReference type="InterPro" id="IPR022880">
    <property type="entry name" value="DNApol_IV"/>
</dbReference>
<dbReference type="Gene3D" id="3.40.1170.60">
    <property type="match status" value="1"/>
</dbReference>
<dbReference type="HAMAP" id="MF_01113">
    <property type="entry name" value="DNApol_IV"/>
    <property type="match status" value="1"/>
</dbReference>
<dbReference type="CDD" id="cd03586">
    <property type="entry name" value="PolY_Pol_IV_kappa"/>
    <property type="match status" value="1"/>
</dbReference>
<dbReference type="InterPro" id="IPR001126">
    <property type="entry name" value="UmuC"/>
</dbReference>
<evidence type="ECO:0000259" key="3">
    <source>
        <dbReference type="PROSITE" id="PS50173"/>
    </source>
</evidence>
<dbReference type="Pfam" id="PF00817">
    <property type="entry name" value="IMS"/>
    <property type="match status" value="1"/>
</dbReference>
<evidence type="ECO:0000313" key="4">
    <source>
        <dbReference type="EMBL" id="EXX86114.1"/>
    </source>
</evidence>
<comment type="subcellular location">
    <subcellularLocation>
        <location evidence="2">Cytoplasm</location>
    </subcellularLocation>
</comment>
<evidence type="ECO:0000256" key="1">
    <source>
        <dbReference type="ARBA" id="ARBA00010945"/>
    </source>
</evidence>
<dbReference type="GO" id="GO:0005829">
    <property type="term" value="C:cytosol"/>
    <property type="evidence" value="ECO:0007669"/>
    <property type="project" value="TreeGrafter"/>
</dbReference>
<dbReference type="RefSeq" id="WP_036584754.1">
    <property type="nucleotide sequence ID" value="NZ_KK082174.1"/>
</dbReference>
<dbReference type="Gene3D" id="3.30.70.270">
    <property type="match status" value="1"/>
</dbReference>
<dbReference type="GO" id="GO:0009432">
    <property type="term" value="P:SOS response"/>
    <property type="evidence" value="ECO:0007669"/>
    <property type="project" value="TreeGrafter"/>
</dbReference>
<feature type="active site" evidence="2">
    <location>
        <position position="108"/>
    </location>
</feature>
<feature type="binding site" evidence="2">
    <location>
        <position position="11"/>
    </location>
    <ligand>
        <name>Mg(2+)</name>
        <dbReference type="ChEBI" id="CHEBI:18420"/>
    </ligand>
</feature>
<comment type="subunit">
    <text evidence="2">Monomer.</text>
</comment>
<dbReference type="GO" id="GO:0003684">
    <property type="term" value="F:damaged DNA binding"/>
    <property type="evidence" value="ECO:0007669"/>
    <property type="project" value="InterPro"/>
</dbReference>
<keyword evidence="2" id="KW-0238">DNA-binding</keyword>
<dbReference type="Proteomes" id="UP000053750">
    <property type="component" value="Unassembled WGS sequence"/>
</dbReference>
<keyword evidence="2" id="KW-0227">DNA damage</keyword>
<keyword evidence="2" id="KW-0963">Cytoplasm</keyword>
<dbReference type="InterPro" id="IPR017961">
    <property type="entry name" value="DNA_pol_Y-fam_little_finger"/>
</dbReference>
<organism evidence="4 5">
    <name type="scientific">Paenibacillus darwinianus</name>
    <dbReference type="NCBI Taxonomy" id="1380763"/>
    <lineage>
        <taxon>Bacteria</taxon>
        <taxon>Bacillati</taxon>
        <taxon>Bacillota</taxon>
        <taxon>Bacilli</taxon>
        <taxon>Bacillales</taxon>
        <taxon>Paenibacillaceae</taxon>
        <taxon>Paenibacillus</taxon>
    </lineage>
</organism>
<dbReference type="GO" id="GO:0003887">
    <property type="term" value="F:DNA-directed DNA polymerase activity"/>
    <property type="evidence" value="ECO:0007669"/>
    <property type="project" value="UniProtKB-UniRule"/>
</dbReference>
<dbReference type="Gene3D" id="3.30.1490.100">
    <property type="entry name" value="DNA polymerase, Y-family, little finger domain"/>
    <property type="match status" value="1"/>
</dbReference>
<comment type="cofactor">
    <cofactor evidence="2">
        <name>Mg(2+)</name>
        <dbReference type="ChEBI" id="CHEBI:18420"/>
    </cofactor>
    <text evidence="2">Binds 2 magnesium ions per subunit.</text>
</comment>
<keyword evidence="2" id="KW-0239">DNA-directed DNA polymerase</keyword>
<evidence type="ECO:0000256" key="2">
    <source>
        <dbReference type="HAMAP-Rule" id="MF_01113"/>
    </source>
</evidence>
<keyword evidence="2" id="KW-0234">DNA repair</keyword>
<dbReference type="Pfam" id="PF11799">
    <property type="entry name" value="IMS_C"/>
    <property type="match status" value="1"/>
</dbReference>
<dbReference type="InterPro" id="IPR050116">
    <property type="entry name" value="DNA_polymerase-Y"/>
</dbReference>
<feature type="binding site" evidence="2">
    <location>
        <position position="107"/>
    </location>
    <ligand>
        <name>Mg(2+)</name>
        <dbReference type="ChEBI" id="CHEBI:18420"/>
    </ligand>
</feature>
<feature type="site" description="Substrate discrimination" evidence="2">
    <location>
        <position position="16"/>
    </location>
</feature>